<feature type="transmembrane region" description="Helical" evidence="5">
    <location>
        <begin position="170"/>
        <end position="194"/>
    </location>
</feature>
<feature type="transmembrane region" description="Helical" evidence="5">
    <location>
        <begin position="117"/>
        <end position="149"/>
    </location>
</feature>
<dbReference type="AlphaFoldDB" id="A0A0G1GK93"/>
<feature type="transmembrane region" description="Helical" evidence="5">
    <location>
        <begin position="274"/>
        <end position="296"/>
    </location>
</feature>
<evidence type="ECO:0000256" key="5">
    <source>
        <dbReference type="SAM" id="Phobius"/>
    </source>
</evidence>
<evidence type="ECO:0000256" key="1">
    <source>
        <dbReference type="ARBA" id="ARBA00004141"/>
    </source>
</evidence>
<protein>
    <recommendedName>
        <fullName evidence="6">O-antigen ligase-related domain-containing protein</fullName>
    </recommendedName>
</protein>
<dbReference type="EMBL" id="LCHN01000029">
    <property type="protein sequence ID" value="KKT34788.1"/>
    <property type="molecule type" value="Genomic_DNA"/>
</dbReference>
<keyword evidence="4 5" id="KW-0472">Membrane</keyword>
<keyword evidence="3 5" id="KW-1133">Transmembrane helix</keyword>
<feature type="transmembrane region" description="Helical" evidence="5">
    <location>
        <begin position="308"/>
        <end position="332"/>
    </location>
</feature>
<dbReference type="InterPro" id="IPR051533">
    <property type="entry name" value="WaaL-like"/>
</dbReference>
<organism evidence="7 8">
    <name type="scientific">Candidatus Collierbacteria bacterium GW2011_GWA1_44_12</name>
    <dbReference type="NCBI Taxonomy" id="1618376"/>
    <lineage>
        <taxon>Bacteria</taxon>
        <taxon>Candidatus Collieribacteriota</taxon>
    </lineage>
</organism>
<dbReference type="GO" id="GO:0016020">
    <property type="term" value="C:membrane"/>
    <property type="evidence" value="ECO:0007669"/>
    <property type="project" value="UniProtKB-SubCell"/>
</dbReference>
<feature type="domain" description="O-antigen ligase-related" evidence="6">
    <location>
        <begin position="204"/>
        <end position="327"/>
    </location>
</feature>
<evidence type="ECO:0000256" key="4">
    <source>
        <dbReference type="ARBA" id="ARBA00023136"/>
    </source>
</evidence>
<gene>
    <name evidence="7" type="ORF">UW23_C0029G0031</name>
</gene>
<dbReference type="PANTHER" id="PTHR37422:SF13">
    <property type="entry name" value="LIPOPOLYSACCHARIDE BIOSYNTHESIS PROTEIN PA4999-RELATED"/>
    <property type="match status" value="1"/>
</dbReference>
<reference evidence="7 8" key="1">
    <citation type="journal article" date="2015" name="Nature">
        <title>rRNA introns, odd ribosomes, and small enigmatic genomes across a large radiation of phyla.</title>
        <authorList>
            <person name="Brown C.T."/>
            <person name="Hug L.A."/>
            <person name="Thomas B.C."/>
            <person name="Sharon I."/>
            <person name="Castelle C.J."/>
            <person name="Singh A."/>
            <person name="Wilkins M.J."/>
            <person name="Williams K.H."/>
            <person name="Banfield J.F."/>
        </authorList>
    </citation>
    <scope>NUCLEOTIDE SEQUENCE [LARGE SCALE GENOMIC DNA]</scope>
</reference>
<feature type="transmembrane region" description="Helical" evidence="5">
    <location>
        <begin position="42"/>
        <end position="63"/>
    </location>
</feature>
<evidence type="ECO:0000259" key="6">
    <source>
        <dbReference type="Pfam" id="PF04932"/>
    </source>
</evidence>
<comment type="caution">
    <text evidence="7">The sequence shown here is derived from an EMBL/GenBank/DDBJ whole genome shotgun (WGS) entry which is preliminary data.</text>
</comment>
<feature type="transmembrane region" description="Helical" evidence="5">
    <location>
        <begin position="358"/>
        <end position="377"/>
    </location>
</feature>
<name>A0A0G1GK93_9BACT</name>
<evidence type="ECO:0000313" key="8">
    <source>
        <dbReference type="Proteomes" id="UP000034069"/>
    </source>
</evidence>
<proteinExistence type="predicted"/>
<accession>A0A0G1GK93</accession>
<keyword evidence="2 5" id="KW-0812">Transmembrane</keyword>
<evidence type="ECO:0000256" key="2">
    <source>
        <dbReference type="ARBA" id="ARBA00022692"/>
    </source>
</evidence>
<comment type="subcellular location">
    <subcellularLocation>
        <location evidence="1">Membrane</location>
        <topology evidence="1">Multi-pass membrane protein</topology>
    </subcellularLocation>
</comment>
<evidence type="ECO:0000313" key="7">
    <source>
        <dbReference type="EMBL" id="KKT34788.1"/>
    </source>
</evidence>
<evidence type="ECO:0000256" key="3">
    <source>
        <dbReference type="ARBA" id="ARBA00022989"/>
    </source>
</evidence>
<feature type="transmembrane region" description="Helical" evidence="5">
    <location>
        <begin position="70"/>
        <end position="97"/>
    </location>
</feature>
<sequence length="381" mass="43490">MIGRLLLFLIILFSPTQLGKHFWGPFSQVGGFRLDYLSPTLYLTDALILLYTLINLPEIIKFLKRHFRPLLPLILFIFLNLLFSISPFASLFIWLRWLLYSFLILCLHLNHVKLKTIIYPLTISVTFIVLLEVIHLLTQASLGGVLYYLGERSFNQSTPQLAKMVINGRLLLRPYATFSHPNSLAGFLLISLFILRLKSSSELAKIISFVGIVLSFSKTAIVTTVLYLLGFFKKNRLLLVLTLPLLIFLIKPLIDSSESLSNRFYLLSPTLNIIWQYPLFGVGLGGFFSALVNVLPENQITPSLIQPVHNIFLLFVAETGVLGLLILGYYTIKAKVLRHPRLIELISLFLLTGGFDHYWITLPQNKLILFLALFFVYNKDQ</sequence>
<dbReference type="PANTHER" id="PTHR37422">
    <property type="entry name" value="TEICHURONIC ACID BIOSYNTHESIS PROTEIN TUAE"/>
    <property type="match status" value="1"/>
</dbReference>
<feature type="transmembrane region" description="Helical" evidence="5">
    <location>
        <begin position="237"/>
        <end position="254"/>
    </location>
</feature>
<dbReference type="Pfam" id="PF04932">
    <property type="entry name" value="Wzy_C"/>
    <property type="match status" value="1"/>
</dbReference>
<feature type="transmembrane region" description="Helical" evidence="5">
    <location>
        <begin position="206"/>
        <end position="230"/>
    </location>
</feature>
<dbReference type="InterPro" id="IPR007016">
    <property type="entry name" value="O-antigen_ligase-rel_domated"/>
</dbReference>
<dbReference type="Proteomes" id="UP000034069">
    <property type="component" value="Unassembled WGS sequence"/>
</dbReference>